<evidence type="ECO:0000313" key="2">
    <source>
        <dbReference type="Proteomes" id="UP000184310"/>
    </source>
</evidence>
<protein>
    <submittedName>
        <fullName evidence="1">Uncharacterized protein</fullName>
    </submittedName>
</protein>
<dbReference type="AlphaFoldDB" id="A0A1M6GMW1"/>
<dbReference type="EMBL" id="FQZB01000006">
    <property type="protein sequence ID" value="SHJ11240.1"/>
    <property type="molecule type" value="Genomic_DNA"/>
</dbReference>
<reference evidence="1 2" key="1">
    <citation type="submission" date="2016-11" db="EMBL/GenBank/DDBJ databases">
        <authorList>
            <person name="Jaros S."/>
            <person name="Januszkiewicz K."/>
            <person name="Wedrychowicz H."/>
        </authorList>
    </citation>
    <scope>NUCLEOTIDE SEQUENCE [LARGE SCALE GENOMIC DNA]</scope>
    <source>
        <strain evidence="1 2">DSM 21758</strain>
    </source>
</reference>
<evidence type="ECO:0000313" key="1">
    <source>
        <dbReference type="EMBL" id="SHJ11240.1"/>
    </source>
</evidence>
<keyword evidence="2" id="KW-1185">Reference proteome</keyword>
<name>A0A1M6GMW1_9CLOT</name>
<dbReference type="Proteomes" id="UP000184310">
    <property type="component" value="Unassembled WGS sequence"/>
</dbReference>
<sequence length="145" mass="17274">MGGGRLVKECNFKIRTTIDDAKERYLKLMSPKEEYEWDDIQKSFHIGEVYISQKDGYILFEDMNGEAFFGWETSLWIDFAGKDEVVYAYYDEDGNAEVVYIKDEICIRDFRIYEFEIDTDECKINFQYHISNYNDVASFLDENLH</sequence>
<gene>
    <name evidence="1" type="ORF">SAMN02745163_01330</name>
</gene>
<dbReference type="STRING" id="1121302.SAMN02745163_01330"/>
<proteinExistence type="predicted"/>
<organism evidence="1 2">
    <name type="scientific">Clostridium cavendishii DSM 21758</name>
    <dbReference type="NCBI Taxonomy" id="1121302"/>
    <lineage>
        <taxon>Bacteria</taxon>
        <taxon>Bacillati</taxon>
        <taxon>Bacillota</taxon>
        <taxon>Clostridia</taxon>
        <taxon>Eubacteriales</taxon>
        <taxon>Clostridiaceae</taxon>
        <taxon>Clostridium</taxon>
    </lineage>
</organism>
<accession>A0A1M6GMW1</accession>